<dbReference type="Proteomes" id="UP000006327">
    <property type="component" value="Unassembled WGS sequence"/>
</dbReference>
<evidence type="ECO:0000256" key="1">
    <source>
        <dbReference type="SAM" id="SignalP"/>
    </source>
</evidence>
<keyword evidence="1" id="KW-0732">Signal</keyword>
<comment type="caution">
    <text evidence="2">The sequence shown here is derived from an EMBL/GenBank/DDBJ whole genome shotgun (WGS) entry which is preliminary data.</text>
</comment>
<feature type="chain" id="PRO_5003901040" description="Outer membrane protein beta-barrel domain-containing protein" evidence="1">
    <location>
        <begin position="18"/>
        <end position="141"/>
    </location>
</feature>
<dbReference type="RefSeq" id="WP_007624832.1">
    <property type="nucleotide sequence ID" value="NZ_BAEO01000064.1"/>
</dbReference>
<evidence type="ECO:0008006" key="4">
    <source>
        <dbReference type="Google" id="ProtNLM"/>
    </source>
</evidence>
<dbReference type="OrthoDB" id="6228374at2"/>
<organism evidence="2 3">
    <name type="scientific">Paraglaciecola arctica BSs20135</name>
    <dbReference type="NCBI Taxonomy" id="493475"/>
    <lineage>
        <taxon>Bacteria</taxon>
        <taxon>Pseudomonadati</taxon>
        <taxon>Pseudomonadota</taxon>
        <taxon>Gammaproteobacteria</taxon>
        <taxon>Alteromonadales</taxon>
        <taxon>Alteromonadaceae</taxon>
        <taxon>Paraglaciecola</taxon>
    </lineage>
</organism>
<dbReference type="EMBL" id="BAEO01000064">
    <property type="protein sequence ID" value="GAC21646.1"/>
    <property type="molecule type" value="Genomic_DNA"/>
</dbReference>
<accession>K6YCG1</accession>
<evidence type="ECO:0000313" key="2">
    <source>
        <dbReference type="EMBL" id="GAC21646.1"/>
    </source>
</evidence>
<evidence type="ECO:0000313" key="3">
    <source>
        <dbReference type="Proteomes" id="UP000006327"/>
    </source>
</evidence>
<feature type="signal peptide" evidence="1">
    <location>
        <begin position="1"/>
        <end position="17"/>
    </location>
</feature>
<keyword evidence="3" id="KW-1185">Reference proteome</keyword>
<reference evidence="2 3" key="1">
    <citation type="journal article" date="2017" name="Antonie Van Leeuwenhoek">
        <title>Rhizobium rhizosphaerae sp. nov., a novel species isolated from rice rhizosphere.</title>
        <authorList>
            <person name="Zhao J.J."/>
            <person name="Zhang J."/>
            <person name="Zhang R.J."/>
            <person name="Zhang C.W."/>
            <person name="Yin H.Q."/>
            <person name="Zhang X.X."/>
        </authorList>
    </citation>
    <scope>NUCLEOTIDE SEQUENCE [LARGE SCALE GENOMIC DNA]</scope>
    <source>
        <strain evidence="2 3">BSs20135</strain>
    </source>
</reference>
<gene>
    <name evidence="2" type="ORF">GARC_4708</name>
</gene>
<dbReference type="eggNOG" id="ENOG50335YB">
    <property type="taxonomic scope" value="Bacteria"/>
</dbReference>
<name>K6YCG1_9ALTE</name>
<proteinExistence type="predicted"/>
<sequence>MKTSIIALSLVSLFSFAGEYETAIGLGHQYGGVLGAQFAYKTGSTKYYGSLGLVGLSAGFQTAFSENSKHSYGLVIGREELQSEDGFLFATYDYHIDGFANNGFVIGTGIGVTREDSGGWWSKKGKTKRSNSITLNLGYKF</sequence>
<protein>
    <recommendedName>
        <fullName evidence="4">Outer membrane protein beta-barrel domain-containing protein</fullName>
    </recommendedName>
</protein>
<dbReference type="AlphaFoldDB" id="K6YCG1"/>